<dbReference type="InterPro" id="IPR020841">
    <property type="entry name" value="PKS_Beta-ketoAc_synthase_dom"/>
</dbReference>
<evidence type="ECO:0000313" key="15">
    <source>
        <dbReference type="EMBL" id="MDT0677021.1"/>
    </source>
</evidence>
<dbReference type="PANTHER" id="PTHR11712:SF306">
    <property type="entry name" value="3-OXOACYL-[ACYL-CARRIER-PROTEIN] SYNTHASE 1"/>
    <property type="match status" value="1"/>
</dbReference>
<dbReference type="Gene3D" id="3.40.47.10">
    <property type="match status" value="2"/>
</dbReference>
<gene>
    <name evidence="15" type="ORF">RM539_10550</name>
</gene>
<dbReference type="Proteomes" id="UP001262582">
    <property type="component" value="Unassembled WGS sequence"/>
</dbReference>
<dbReference type="Pfam" id="PF00109">
    <property type="entry name" value="ketoacyl-synt"/>
    <property type="match status" value="1"/>
</dbReference>
<dbReference type="EC" id="2.3.1.41" evidence="4"/>
<organism evidence="15 16">
    <name type="scientific">Autumnicola musiva</name>
    <dbReference type="NCBI Taxonomy" id="3075589"/>
    <lineage>
        <taxon>Bacteria</taxon>
        <taxon>Pseudomonadati</taxon>
        <taxon>Bacteroidota</taxon>
        <taxon>Flavobacteriia</taxon>
        <taxon>Flavobacteriales</taxon>
        <taxon>Flavobacteriaceae</taxon>
        <taxon>Autumnicola</taxon>
    </lineage>
</organism>
<comment type="caution">
    <text evidence="15">The sequence shown here is derived from an EMBL/GenBank/DDBJ whole genome shotgun (WGS) entry which is preliminary data.</text>
</comment>
<evidence type="ECO:0000256" key="6">
    <source>
        <dbReference type="ARBA" id="ARBA00022679"/>
    </source>
</evidence>
<dbReference type="InterPro" id="IPR000794">
    <property type="entry name" value="Beta-ketoacyl_synthase"/>
</dbReference>
<name>A0ABU3D660_9FLAO</name>
<dbReference type="InterPro" id="IPR014030">
    <property type="entry name" value="Ketoacyl_synth_N"/>
</dbReference>
<evidence type="ECO:0000256" key="8">
    <source>
        <dbReference type="ARBA" id="ARBA00039450"/>
    </source>
</evidence>
<dbReference type="RefSeq" id="WP_311503365.1">
    <property type="nucleotide sequence ID" value="NZ_JAVRHK010000006.1"/>
</dbReference>
<evidence type="ECO:0000256" key="5">
    <source>
        <dbReference type="ARBA" id="ARBA00022490"/>
    </source>
</evidence>
<evidence type="ECO:0000256" key="10">
    <source>
        <dbReference type="ARBA" id="ARBA00042143"/>
    </source>
</evidence>
<evidence type="ECO:0000256" key="13">
    <source>
        <dbReference type="RuleBase" id="RU003694"/>
    </source>
</evidence>
<evidence type="ECO:0000256" key="2">
    <source>
        <dbReference type="ARBA" id="ARBA00008467"/>
    </source>
</evidence>
<evidence type="ECO:0000259" key="14">
    <source>
        <dbReference type="PROSITE" id="PS52004"/>
    </source>
</evidence>
<evidence type="ECO:0000256" key="4">
    <source>
        <dbReference type="ARBA" id="ARBA00013191"/>
    </source>
</evidence>
<dbReference type="EMBL" id="JAVRHK010000006">
    <property type="protein sequence ID" value="MDT0677021.1"/>
    <property type="molecule type" value="Genomic_DNA"/>
</dbReference>
<reference evidence="15 16" key="1">
    <citation type="submission" date="2023-09" db="EMBL/GenBank/DDBJ databases">
        <authorList>
            <person name="Rey-Velasco X."/>
        </authorList>
    </citation>
    <scope>NUCLEOTIDE SEQUENCE [LARGE SCALE GENOMIC DNA]</scope>
    <source>
        <strain evidence="15 16">F117</strain>
    </source>
</reference>
<evidence type="ECO:0000256" key="11">
    <source>
        <dbReference type="ARBA" id="ARBA00048121"/>
    </source>
</evidence>
<dbReference type="Pfam" id="PF02801">
    <property type="entry name" value="Ketoacyl-synt_C"/>
    <property type="match status" value="1"/>
</dbReference>
<evidence type="ECO:0000256" key="9">
    <source>
        <dbReference type="ARBA" id="ARBA00041620"/>
    </source>
</evidence>
<comment type="subunit">
    <text evidence="3">Homodimer.</text>
</comment>
<accession>A0ABU3D660</accession>
<dbReference type="SMART" id="SM00825">
    <property type="entry name" value="PKS_KS"/>
    <property type="match status" value="1"/>
</dbReference>
<keyword evidence="7 15" id="KW-0012">Acyltransferase</keyword>
<protein>
    <recommendedName>
        <fullName evidence="8">3-oxoacyl-[acyl-carrier-protein] synthase 1</fullName>
        <ecNumber evidence="4">2.3.1.41</ecNumber>
    </recommendedName>
    <alternativeName>
        <fullName evidence="9">3-oxoacyl-[acyl-carrier-protein] synthase I</fullName>
    </alternativeName>
    <alternativeName>
        <fullName evidence="10">Beta-ketoacyl-ACP synthase I</fullName>
    </alternativeName>
</protein>
<dbReference type="CDD" id="cd00834">
    <property type="entry name" value="KAS_I_II"/>
    <property type="match status" value="1"/>
</dbReference>
<comment type="catalytic activity">
    <reaction evidence="11">
        <text>(3Z)-decenoyl-[ACP] + malonyl-[ACP] + H(+) = 3-oxo-(5Z)-dodecenoyl-[ACP] + holo-[ACP] + CO2</text>
        <dbReference type="Rhea" id="RHEA:54940"/>
        <dbReference type="Rhea" id="RHEA-COMP:9623"/>
        <dbReference type="Rhea" id="RHEA-COMP:9685"/>
        <dbReference type="Rhea" id="RHEA-COMP:9927"/>
        <dbReference type="Rhea" id="RHEA-COMP:14042"/>
        <dbReference type="ChEBI" id="CHEBI:15378"/>
        <dbReference type="ChEBI" id="CHEBI:16526"/>
        <dbReference type="ChEBI" id="CHEBI:64479"/>
        <dbReference type="ChEBI" id="CHEBI:78449"/>
        <dbReference type="ChEBI" id="CHEBI:78798"/>
        <dbReference type="ChEBI" id="CHEBI:138410"/>
    </reaction>
    <physiologicalReaction direction="left-to-right" evidence="11">
        <dbReference type="Rhea" id="RHEA:54941"/>
    </physiologicalReaction>
</comment>
<evidence type="ECO:0000256" key="7">
    <source>
        <dbReference type="ARBA" id="ARBA00023315"/>
    </source>
</evidence>
<dbReference type="PROSITE" id="PS52004">
    <property type="entry name" value="KS3_2"/>
    <property type="match status" value="1"/>
</dbReference>
<dbReference type="InterPro" id="IPR016039">
    <property type="entry name" value="Thiolase-like"/>
</dbReference>
<dbReference type="SUPFAM" id="SSF53901">
    <property type="entry name" value="Thiolase-like"/>
    <property type="match status" value="2"/>
</dbReference>
<feature type="domain" description="Ketosynthase family 3 (KS3)" evidence="14">
    <location>
        <begin position="2"/>
        <end position="421"/>
    </location>
</feature>
<evidence type="ECO:0000256" key="12">
    <source>
        <dbReference type="ARBA" id="ARBA00048506"/>
    </source>
</evidence>
<dbReference type="InterPro" id="IPR014031">
    <property type="entry name" value="Ketoacyl_synth_C"/>
</dbReference>
<comment type="similarity">
    <text evidence="2 13">Belongs to the thiolase-like superfamily. Beta-ketoacyl-ACP synthases family.</text>
</comment>
<sequence length="436" mass="46139">MKKRVVVTGLGVAAPNGVGISDFESAIKEGRSGITFHEKLQELKFSCQIGGKPEISEEKKKEYFTPLQLRGLNSSGIVYGVIAGTDAWKDAGMQISEDENPDWNSGIIFGTGILGVDKFREAIHLIDEGKSRRLGSTSVLQTMASGISAYLGGILGCGNQVTTNSSACTTGTEALLMGFERIQSGKAKRMLVGSCGDDGPYVWGGFDAMRILPSKFNNVPEKASRPLSATATGFVPGSGAGALVLEELESALERGAGIYAEVLGGEVNSGGQRGGGSMTAANNEAVQRCIKMALKNSNIKASEVDAINGHLTATGGDIAEIKNWKLALQRSEMNFPFINSLKGMVGHCLSASGSIECVASVLQLKNNFIFGNINCEDLHPEILNLINAEKIPQQTGEQSIKTLAKASFGFGDVNAVVIFKKYPVSGVNSDNYNLKI</sequence>
<keyword evidence="16" id="KW-1185">Reference proteome</keyword>
<keyword evidence="6 13" id="KW-0808">Transferase</keyword>
<evidence type="ECO:0000256" key="3">
    <source>
        <dbReference type="ARBA" id="ARBA00011738"/>
    </source>
</evidence>
<comment type="catalytic activity">
    <reaction evidence="12">
        <text>a fatty acyl-[ACP] + malonyl-[ACP] + H(+) = a 3-oxoacyl-[ACP] + holo-[ACP] + CO2</text>
        <dbReference type="Rhea" id="RHEA:22836"/>
        <dbReference type="Rhea" id="RHEA-COMP:9623"/>
        <dbReference type="Rhea" id="RHEA-COMP:9685"/>
        <dbReference type="Rhea" id="RHEA-COMP:9916"/>
        <dbReference type="Rhea" id="RHEA-COMP:14125"/>
        <dbReference type="ChEBI" id="CHEBI:15378"/>
        <dbReference type="ChEBI" id="CHEBI:16526"/>
        <dbReference type="ChEBI" id="CHEBI:64479"/>
        <dbReference type="ChEBI" id="CHEBI:78449"/>
        <dbReference type="ChEBI" id="CHEBI:78776"/>
        <dbReference type="ChEBI" id="CHEBI:138651"/>
        <dbReference type="EC" id="2.3.1.41"/>
    </reaction>
    <physiologicalReaction direction="left-to-right" evidence="12">
        <dbReference type="Rhea" id="RHEA:22837"/>
    </physiologicalReaction>
</comment>
<dbReference type="GO" id="GO:0016746">
    <property type="term" value="F:acyltransferase activity"/>
    <property type="evidence" value="ECO:0007669"/>
    <property type="project" value="UniProtKB-KW"/>
</dbReference>
<comment type="subcellular location">
    <subcellularLocation>
        <location evidence="1">Cytoplasm</location>
    </subcellularLocation>
</comment>
<evidence type="ECO:0000256" key="1">
    <source>
        <dbReference type="ARBA" id="ARBA00004496"/>
    </source>
</evidence>
<dbReference type="PANTHER" id="PTHR11712">
    <property type="entry name" value="POLYKETIDE SYNTHASE-RELATED"/>
    <property type="match status" value="1"/>
</dbReference>
<proteinExistence type="inferred from homology"/>
<keyword evidence="5" id="KW-0963">Cytoplasm</keyword>
<evidence type="ECO:0000313" key="16">
    <source>
        <dbReference type="Proteomes" id="UP001262582"/>
    </source>
</evidence>